<keyword evidence="1" id="KW-0732">Signal</keyword>
<gene>
    <name evidence="2" type="ORF">FTW19_05395</name>
</gene>
<reference evidence="2 3" key="1">
    <citation type="submission" date="2019-08" db="EMBL/GenBank/DDBJ databases">
        <title>Complete genome sequence of Terriglobus albidus strain ORNL.</title>
        <authorList>
            <person name="Podar M."/>
        </authorList>
    </citation>
    <scope>NUCLEOTIDE SEQUENCE [LARGE SCALE GENOMIC DNA]</scope>
    <source>
        <strain evidence="2 3">ORNL</strain>
    </source>
</reference>
<evidence type="ECO:0000256" key="1">
    <source>
        <dbReference type="SAM" id="SignalP"/>
    </source>
</evidence>
<protein>
    <submittedName>
        <fullName evidence="2">Type II and III secretion system protein</fullName>
    </submittedName>
</protein>
<organism evidence="2 3">
    <name type="scientific">Terriglobus albidus</name>
    <dbReference type="NCBI Taxonomy" id="1592106"/>
    <lineage>
        <taxon>Bacteria</taxon>
        <taxon>Pseudomonadati</taxon>
        <taxon>Acidobacteriota</taxon>
        <taxon>Terriglobia</taxon>
        <taxon>Terriglobales</taxon>
        <taxon>Acidobacteriaceae</taxon>
        <taxon>Terriglobus</taxon>
    </lineage>
</organism>
<feature type="signal peptide" evidence="1">
    <location>
        <begin position="1"/>
        <end position="24"/>
    </location>
</feature>
<dbReference type="EMBL" id="CP042806">
    <property type="protein sequence ID" value="QEE27493.1"/>
    <property type="molecule type" value="Genomic_DNA"/>
</dbReference>
<dbReference type="RefSeq" id="WP_147646684.1">
    <property type="nucleotide sequence ID" value="NZ_CP042806.1"/>
</dbReference>
<proteinExistence type="predicted"/>
<dbReference type="KEGG" id="talb:FTW19_05395"/>
<dbReference type="OrthoDB" id="122268at2"/>
<dbReference type="AlphaFoldDB" id="A0A5B9E5C9"/>
<feature type="chain" id="PRO_5022891121" evidence="1">
    <location>
        <begin position="25"/>
        <end position="188"/>
    </location>
</feature>
<sequence>MIRRLKSCTLLLVVVLMLSSAASAQETAAKDAAPSGPSVRHLLKFVVKELEGGKVINSREYSTYLAGGSKETAGTSSIRTGSKVPIPVSYEPKQPNFAQITYIDIGVNIDIRGDRVEDGKLYCFIKAEITSIDTSASAESSTFPKVVRQNVWNSPVFAPLGKPITLFSSDDVASKRTMQLELTATEVK</sequence>
<name>A0A5B9E5C9_9BACT</name>
<accession>A0A5B9E5C9</accession>
<evidence type="ECO:0000313" key="3">
    <source>
        <dbReference type="Proteomes" id="UP000321820"/>
    </source>
</evidence>
<evidence type="ECO:0000313" key="2">
    <source>
        <dbReference type="EMBL" id="QEE27493.1"/>
    </source>
</evidence>
<dbReference type="Proteomes" id="UP000321820">
    <property type="component" value="Chromosome"/>
</dbReference>
<keyword evidence="3" id="KW-1185">Reference proteome</keyword>